<gene>
    <name evidence="2" type="ORF">JFN88_18195</name>
</gene>
<sequence length="150" mass="16637">MTETTTVLSDSLLNQLKKDPFALLHTADAKDGSPTSDAISWIWPDSNERLRFGLDARSRLIANLKEKPEVCVTLFAPGTVQSLYGHVSCVTESLEAVPFQIACYEMKIESIKDAMFHGGRLCVIPEFEITYDKRAADKLDGQVFAAIRKA</sequence>
<dbReference type="SUPFAM" id="SSF50475">
    <property type="entry name" value="FMN-binding split barrel"/>
    <property type="match status" value="1"/>
</dbReference>
<comment type="caution">
    <text evidence="2">The sequence shown here is derived from an EMBL/GenBank/DDBJ whole genome shotgun (WGS) entry which is preliminary data.</text>
</comment>
<evidence type="ECO:0000313" key="2">
    <source>
        <dbReference type="EMBL" id="MBJ6363137.1"/>
    </source>
</evidence>
<dbReference type="Gene3D" id="2.30.110.10">
    <property type="entry name" value="Electron Transport, Fmn-binding Protein, Chain A"/>
    <property type="match status" value="1"/>
</dbReference>
<organism evidence="2 3">
    <name type="scientific">Paenibacillus roseus</name>
    <dbReference type="NCBI Taxonomy" id="2798579"/>
    <lineage>
        <taxon>Bacteria</taxon>
        <taxon>Bacillati</taxon>
        <taxon>Bacillota</taxon>
        <taxon>Bacilli</taxon>
        <taxon>Bacillales</taxon>
        <taxon>Paenibacillaceae</taxon>
        <taxon>Paenibacillus</taxon>
    </lineage>
</organism>
<dbReference type="NCBIfam" id="NF005232">
    <property type="entry name" value="PRK06733.1"/>
    <property type="match status" value="1"/>
</dbReference>
<dbReference type="Proteomes" id="UP000640274">
    <property type="component" value="Unassembled WGS sequence"/>
</dbReference>
<dbReference type="InterPro" id="IPR011576">
    <property type="entry name" value="Pyridox_Oxase_N"/>
</dbReference>
<proteinExistence type="predicted"/>
<dbReference type="InterPro" id="IPR012349">
    <property type="entry name" value="Split_barrel_FMN-bd"/>
</dbReference>
<dbReference type="Pfam" id="PF01243">
    <property type="entry name" value="PNPOx_N"/>
    <property type="match status" value="1"/>
</dbReference>
<feature type="domain" description="Pyridoxamine 5'-phosphate oxidase N-terminal" evidence="1">
    <location>
        <begin position="13"/>
        <end position="96"/>
    </location>
</feature>
<accession>A0A934J1M3</accession>
<reference evidence="2" key="1">
    <citation type="submission" date="2020-12" db="EMBL/GenBank/DDBJ databases">
        <authorList>
            <person name="Huq M.A."/>
        </authorList>
    </citation>
    <scope>NUCLEOTIDE SEQUENCE</scope>
    <source>
        <strain evidence="2">MAHUQ-46</strain>
    </source>
</reference>
<evidence type="ECO:0000259" key="1">
    <source>
        <dbReference type="Pfam" id="PF01243"/>
    </source>
</evidence>
<protein>
    <submittedName>
        <fullName evidence="2">Pyridoxamine 5'-phosphate oxidase family protein</fullName>
    </submittedName>
</protein>
<dbReference type="RefSeq" id="WP_199020712.1">
    <property type="nucleotide sequence ID" value="NZ_JAELUP010000103.1"/>
</dbReference>
<dbReference type="AlphaFoldDB" id="A0A934J1M3"/>
<name>A0A934J1M3_9BACL</name>
<keyword evidence="3" id="KW-1185">Reference proteome</keyword>
<dbReference type="EMBL" id="JAELUP010000103">
    <property type="protein sequence ID" value="MBJ6363137.1"/>
    <property type="molecule type" value="Genomic_DNA"/>
</dbReference>
<evidence type="ECO:0000313" key="3">
    <source>
        <dbReference type="Proteomes" id="UP000640274"/>
    </source>
</evidence>